<dbReference type="STRING" id="1348253.LK09_16620"/>
<dbReference type="InterPro" id="IPR036390">
    <property type="entry name" value="WH_DNA-bd_sf"/>
</dbReference>
<dbReference type="Proteomes" id="UP000031030">
    <property type="component" value="Unassembled WGS sequence"/>
</dbReference>
<comment type="caution">
    <text evidence="5">The sequence shown here is derived from an EMBL/GenBank/DDBJ whole genome shotgun (WGS) entry which is preliminary data.</text>
</comment>
<proteinExistence type="predicted"/>
<sequence length="122" mass="12748">MRPLTIDPESSAPPFEQLRAQLTGQIESGQLAEGAKLPPVRRLAEDLGLAANTVARTYRELEAAGLVVTSGRNGTTVAPGQVQVVDEDAARLASQFLAGMAARGYDADAAVGYLQRISARGA</sequence>
<dbReference type="OrthoDB" id="4307011at2"/>
<evidence type="ECO:0000313" key="5">
    <source>
        <dbReference type="EMBL" id="KHK95991.1"/>
    </source>
</evidence>
<keyword evidence="1" id="KW-0805">Transcription regulation</keyword>
<keyword evidence="2" id="KW-0238">DNA-binding</keyword>
<protein>
    <recommendedName>
        <fullName evidence="4">HTH gntR-type domain-containing protein</fullName>
    </recommendedName>
</protein>
<dbReference type="Pfam" id="PF00392">
    <property type="entry name" value="GntR"/>
    <property type="match status" value="1"/>
</dbReference>
<dbReference type="InterPro" id="IPR036388">
    <property type="entry name" value="WH-like_DNA-bd_sf"/>
</dbReference>
<evidence type="ECO:0000256" key="2">
    <source>
        <dbReference type="ARBA" id="ARBA00023125"/>
    </source>
</evidence>
<dbReference type="PANTHER" id="PTHR38445:SF9">
    <property type="entry name" value="HTH-TYPE TRANSCRIPTIONAL REPRESSOR YTRA"/>
    <property type="match status" value="1"/>
</dbReference>
<dbReference type="AlphaFoldDB" id="A0A0B1ZZ17"/>
<reference evidence="5 6" key="1">
    <citation type="submission" date="2014-11" db="EMBL/GenBank/DDBJ databases">
        <title>Genome sequence of Microbacterium mangrovi MUSC 115(T).</title>
        <authorList>
            <person name="Lee L.-H."/>
        </authorList>
    </citation>
    <scope>NUCLEOTIDE SEQUENCE [LARGE SCALE GENOMIC DNA]</scope>
    <source>
        <strain evidence="5 6">MUSC 115</strain>
    </source>
</reference>
<dbReference type="InterPro" id="IPR000524">
    <property type="entry name" value="Tscrpt_reg_HTH_GntR"/>
</dbReference>
<dbReference type="EMBL" id="JTDK01000017">
    <property type="protein sequence ID" value="KHK95991.1"/>
    <property type="molecule type" value="Genomic_DNA"/>
</dbReference>
<organism evidence="5 6">
    <name type="scientific">Microbacterium mangrovi</name>
    <dbReference type="NCBI Taxonomy" id="1348253"/>
    <lineage>
        <taxon>Bacteria</taxon>
        <taxon>Bacillati</taxon>
        <taxon>Actinomycetota</taxon>
        <taxon>Actinomycetes</taxon>
        <taxon>Micrococcales</taxon>
        <taxon>Microbacteriaceae</taxon>
        <taxon>Microbacterium</taxon>
    </lineage>
</organism>
<evidence type="ECO:0000256" key="1">
    <source>
        <dbReference type="ARBA" id="ARBA00023015"/>
    </source>
</evidence>
<dbReference type="RefSeq" id="WP_039402101.1">
    <property type="nucleotide sequence ID" value="NZ_JTDK01000017.1"/>
</dbReference>
<keyword evidence="3" id="KW-0804">Transcription</keyword>
<dbReference type="CDD" id="cd07377">
    <property type="entry name" value="WHTH_GntR"/>
    <property type="match status" value="1"/>
</dbReference>
<dbReference type="PANTHER" id="PTHR38445">
    <property type="entry name" value="HTH-TYPE TRANSCRIPTIONAL REPRESSOR YTRA"/>
    <property type="match status" value="1"/>
</dbReference>
<dbReference type="GO" id="GO:0003700">
    <property type="term" value="F:DNA-binding transcription factor activity"/>
    <property type="evidence" value="ECO:0007669"/>
    <property type="project" value="InterPro"/>
</dbReference>
<dbReference type="SMART" id="SM00345">
    <property type="entry name" value="HTH_GNTR"/>
    <property type="match status" value="1"/>
</dbReference>
<accession>A0A0B1ZZ17</accession>
<evidence type="ECO:0000259" key="4">
    <source>
        <dbReference type="PROSITE" id="PS50949"/>
    </source>
</evidence>
<dbReference type="SUPFAM" id="SSF46785">
    <property type="entry name" value="Winged helix' DNA-binding domain"/>
    <property type="match status" value="1"/>
</dbReference>
<feature type="domain" description="HTH gntR-type" evidence="4">
    <location>
        <begin position="12"/>
        <end position="80"/>
    </location>
</feature>
<gene>
    <name evidence="5" type="ORF">LK09_16620</name>
</gene>
<name>A0A0B1ZZ17_9MICO</name>
<dbReference type="Gene3D" id="1.10.10.10">
    <property type="entry name" value="Winged helix-like DNA-binding domain superfamily/Winged helix DNA-binding domain"/>
    <property type="match status" value="1"/>
</dbReference>
<evidence type="ECO:0000313" key="6">
    <source>
        <dbReference type="Proteomes" id="UP000031030"/>
    </source>
</evidence>
<dbReference type="GO" id="GO:0003677">
    <property type="term" value="F:DNA binding"/>
    <property type="evidence" value="ECO:0007669"/>
    <property type="project" value="UniProtKB-KW"/>
</dbReference>
<keyword evidence="6" id="KW-1185">Reference proteome</keyword>
<evidence type="ECO:0000256" key="3">
    <source>
        <dbReference type="ARBA" id="ARBA00023163"/>
    </source>
</evidence>
<dbReference type="PROSITE" id="PS50949">
    <property type="entry name" value="HTH_GNTR"/>
    <property type="match status" value="1"/>
</dbReference>